<dbReference type="Proteomes" id="UP001161325">
    <property type="component" value="Unassembled WGS sequence"/>
</dbReference>
<dbReference type="RefSeq" id="WP_284351493.1">
    <property type="nucleotide sequence ID" value="NZ_BRXS01000005.1"/>
</dbReference>
<dbReference type="Gene3D" id="2.60.200.40">
    <property type="match status" value="1"/>
</dbReference>
<dbReference type="GO" id="GO:0016301">
    <property type="term" value="F:kinase activity"/>
    <property type="evidence" value="ECO:0007669"/>
    <property type="project" value="UniProtKB-KW"/>
</dbReference>
<evidence type="ECO:0000313" key="2">
    <source>
        <dbReference type="EMBL" id="GLC27047.1"/>
    </source>
</evidence>
<proteinExistence type="predicted"/>
<name>A0AA37QB37_9BACT</name>
<dbReference type="Gene3D" id="3.40.50.10330">
    <property type="entry name" value="Probable inorganic polyphosphate/atp-NAD kinase, domain 1"/>
    <property type="match status" value="1"/>
</dbReference>
<dbReference type="InterPro" id="IPR001206">
    <property type="entry name" value="Diacylglycerol_kinase_cat_dom"/>
</dbReference>
<dbReference type="EMBL" id="BRXS01000005">
    <property type="protein sequence ID" value="GLC27047.1"/>
    <property type="molecule type" value="Genomic_DNA"/>
</dbReference>
<dbReference type="InterPro" id="IPR016064">
    <property type="entry name" value="NAD/diacylglycerol_kinase_sf"/>
</dbReference>
<organism evidence="2 3">
    <name type="scientific">Roseisolibacter agri</name>
    <dbReference type="NCBI Taxonomy" id="2014610"/>
    <lineage>
        <taxon>Bacteria</taxon>
        <taxon>Pseudomonadati</taxon>
        <taxon>Gemmatimonadota</taxon>
        <taxon>Gemmatimonadia</taxon>
        <taxon>Gemmatimonadales</taxon>
        <taxon>Gemmatimonadaceae</taxon>
        <taxon>Roseisolibacter</taxon>
    </lineage>
</organism>
<comment type="caution">
    <text evidence="2">The sequence shown here is derived from an EMBL/GenBank/DDBJ whole genome shotgun (WGS) entry which is preliminary data.</text>
</comment>
<dbReference type="Pfam" id="PF00781">
    <property type="entry name" value="DAGK_cat"/>
    <property type="match status" value="1"/>
</dbReference>
<dbReference type="PROSITE" id="PS50146">
    <property type="entry name" value="DAGK"/>
    <property type="match status" value="1"/>
</dbReference>
<dbReference type="SMART" id="SM00046">
    <property type="entry name" value="DAGKc"/>
    <property type="match status" value="1"/>
</dbReference>
<evidence type="ECO:0000313" key="3">
    <source>
        <dbReference type="Proteomes" id="UP001161325"/>
    </source>
</evidence>
<gene>
    <name evidence="2" type="ORF">rosag_35600</name>
</gene>
<keyword evidence="3" id="KW-1185">Reference proteome</keyword>
<dbReference type="SUPFAM" id="SSF111331">
    <property type="entry name" value="NAD kinase/diacylglycerol kinase-like"/>
    <property type="match status" value="1"/>
</dbReference>
<dbReference type="AlphaFoldDB" id="A0AA37QB37"/>
<protein>
    <submittedName>
        <fullName evidence="2">Diacylglycerol kinase</fullName>
    </submittedName>
</protein>
<keyword evidence="2" id="KW-0808">Transferase</keyword>
<accession>A0AA37QB37</accession>
<reference evidence="2" key="1">
    <citation type="submission" date="2022-08" db="EMBL/GenBank/DDBJ databases">
        <title>Draft genome sequencing of Roseisolibacter agri AW1220.</title>
        <authorList>
            <person name="Tobiishi Y."/>
            <person name="Tonouchi A."/>
        </authorList>
    </citation>
    <scope>NUCLEOTIDE SEQUENCE</scope>
    <source>
        <strain evidence="2">AW1220</strain>
    </source>
</reference>
<feature type="domain" description="DAGKc" evidence="1">
    <location>
        <begin position="29"/>
        <end position="125"/>
    </location>
</feature>
<sequence length="319" mass="33313">MPTGDPIPAFVNPTAGSAPTAREAIAKDPRFALREVAPLQLPDALRAEVARGTPRVVVAGGDGTVTLAARALAGTDTALAVLPGGTLNHFARDLGLPTDDAAACLECAVRGTVRPVDAATLNGELFLNTSSAGAYVQFVRTRERIEAWHLGYRLATLLATIWTWLRLHAFTVVVREGDRPGDAERQLRSPLVFVAVGERSLSPPAVGGRSPTGRRALQLMIVNTASRWGVIALVARMAAGGLDDVANDPALDVSLVDACELRMRRPWGRVAMDGELARLRAPLHYRVAHDALLAVVPPVELAAGPFAAGGSAGGAASAG</sequence>
<dbReference type="InterPro" id="IPR017438">
    <property type="entry name" value="ATP-NAD_kinase_N"/>
</dbReference>
<evidence type="ECO:0000259" key="1">
    <source>
        <dbReference type="PROSITE" id="PS50146"/>
    </source>
</evidence>
<keyword evidence="2" id="KW-0418">Kinase</keyword>